<comment type="subcellular location">
    <subcellularLocation>
        <location evidence="1">Cytoplasm</location>
    </subcellularLocation>
</comment>
<keyword evidence="9" id="KW-1185">Reference proteome</keyword>
<evidence type="ECO:0000256" key="5">
    <source>
        <dbReference type="ARBA" id="ARBA00022603"/>
    </source>
</evidence>
<dbReference type="CDD" id="cd02440">
    <property type="entry name" value="AdoMet_MTases"/>
    <property type="match status" value="1"/>
</dbReference>
<dbReference type="InterPro" id="IPR029063">
    <property type="entry name" value="SAM-dependent_MTases_sf"/>
</dbReference>
<evidence type="ECO:0000256" key="7">
    <source>
        <dbReference type="ARBA" id="ARBA00022691"/>
    </source>
</evidence>
<dbReference type="PANTHER" id="PTHR11579:SF0">
    <property type="entry name" value="PROTEIN-L-ISOASPARTATE(D-ASPARTATE) O-METHYLTRANSFERASE"/>
    <property type="match status" value="1"/>
</dbReference>
<comment type="caution">
    <text evidence="8">The sequence shown here is derived from an EMBL/GenBank/DDBJ whole genome shotgun (WGS) entry which is preliminary data.</text>
</comment>
<comment type="similarity">
    <text evidence="2">Belongs to the methyltransferase superfamily. L-isoaspartyl/D-aspartyl protein methyltransferase family.</text>
</comment>
<accession>A0AAW1QBF5</accession>
<dbReference type="GO" id="GO:0005737">
    <property type="term" value="C:cytoplasm"/>
    <property type="evidence" value="ECO:0007669"/>
    <property type="project" value="UniProtKB-SubCell"/>
</dbReference>
<dbReference type="AlphaFoldDB" id="A0AAW1QBF5"/>
<dbReference type="SUPFAM" id="SSF53335">
    <property type="entry name" value="S-adenosyl-L-methionine-dependent methyltransferases"/>
    <property type="match status" value="1"/>
</dbReference>
<evidence type="ECO:0000256" key="4">
    <source>
        <dbReference type="ARBA" id="ARBA00022490"/>
    </source>
</evidence>
<gene>
    <name evidence="8" type="ORF">WJX72_011929</name>
</gene>
<evidence type="ECO:0000256" key="2">
    <source>
        <dbReference type="ARBA" id="ARBA00005369"/>
    </source>
</evidence>
<reference evidence="8 9" key="1">
    <citation type="journal article" date="2024" name="Nat. Commun.">
        <title>Phylogenomics reveals the evolutionary origins of lichenization in chlorophyte algae.</title>
        <authorList>
            <person name="Puginier C."/>
            <person name="Libourel C."/>
            <person name="Otte J."/>
            <person name="Skaloud P."/>
            <person name="Haon M."/>
            <person name="Grisel S."/>
            <person name="Petersen M."/>
            <person name="Berrin J.G."/>
            <person name="Delaux P.M."/>
            <person name="Dal Grande F."/>
            <person name="Keller J."/>
        </authorList>
    </citation>
    <scope>NUCLEOTIDE SEQUENCE [LARGE SCALE GENOMIC DNA]</scope>
    <source>
        <strain evidence="8 9">SAG 2043</strain>
    </source>
</reference>
<sequence length="202" mass="21520">MRAVDRAHFVLPDMPRAYAYVDSALPIGHKQTISAPHMHATALDLLQGHAVPGASVLDVGSGSGYLSAALGKLVGDQGGQVIGVEKHKELADRSIQNIKDASPELLEQQTVKIMPGNVLGSVLDSYGLFDAIHVGAAADEIPQTLVDKLKPGGRMVIPVGPQDSFQDLYCVDKDAAGNVTPFRLMSVAYVPLTRPDERESEE</sequence>
<dbReference type="Proteomes" id="UP001489004">
    <property type="component" value="Unassembled WGS sequence"/>
</dbReference>
<evidence type="ECO:0000313" key="8">
    <source>
        <dbReference type="EMBL" id="KAK9818393.1"/>
    </source>
</evidence>
<name>A0AAW1QBF5_9CHLO</name>
<evidence type="ECO:0000256" key="3">
    <source>
        <dbReference type="ARBA" id="ARBA00011890"/>
    </source>
</evidence>
<keyword evidence="7" id="KW-0949">S-adenosyl-L-methionine</keyword>
<dbReference type="InterPro" id="IPR000682">
    <property type="entry name" value="PCMT"/>
</dbReference>
<organism evidence="8 9">
    <name type="scientific">[Myrmecia] bisecta</name>
    <dbReference type="NCBI Taxonomy" id="41462"/>
    <lineage>
        <taxon>Eukaryota</taxon>
        <taxon>Viridiplantae</taxon>
        <taxon>Chlorophyta</taxon>
        <taxon>core chlorophytes</taxon>
        <taxon>Trebouxiophyceae</taxon>
        <taxon>Trebouxiales</taxon>
        <taxon>Trebouxiaceae</taxon>
        <taxon>Myrmecia</taxon>
    </lineage>
</organism>
<dbReference type="GO" id="GO:0004719">
    <property type="term" value="F:protein-L-isoaspartate (D-aspartate) O-methyltransferase activity"/>
    <property type="evidence" value="ECO:0007669"/>
    <property type="project" value="UniProtKB-EC"/>
</dbReference>
<keyword evidence="4" id="KW-0963">Cytoplasm</keyword>
<protein>
    <recommendedName>
        <fullName evidence="3">protein-L-isoaspartate(D-aspartate) O-methyltransferase</fullName>
        <ecNumber evidence="3">2.1.1.77</ecNumber>
    </recommendedName>
</protein>
<dbReference type="EC" id="2.1.1.77" evidence="3"/>
<evidence type="ECO:0000256" key="1">
    <source>
        <dbReference type="ARBA" id="ARBA00004496"/>
    </source>
</evidence>
<dbReference type="Gene3D" id="3.40.50.150">
    <property type="entry name" value="Vaccinia Virus protein VP39"/>
    <property type="match status" value="1"/>
</dbReference>
<keyword evidence="6" id="KW-0808">Transferase</keyword>
<evidence type="ECO:0000256" key="6">
    <source>
        <dbReference type="ARBA" id="ARBA00022679"/>
    </source>
</evidence>
<dbReference type="GO" id="GO:0032259">
    <property type="term" value="P:methylation"/>
    <property type="evidence" value="ECO:0007669"/>
    <property type="project" value="UniProtKB-KW"/>
</dbReference>
<dbReference type="PANTHER" id="PTHR11579">
    <property type="entry name" value="PROTEIN-L-ISOASPARTATE O-METHYLTRANSFERASE"/>
    <property type="match status" value="1"/>
</dbReference>
<proteinExistence type="inferred from homology"/>
<evidence type="ECO:0000313" key="9">
    <source>
        <dbReference type="Proteomes" id="UP001489004"/>
    </source>
</evidence>
<keyword evidence="5" id="KW-0489">Methyltransferase</keyword>
<dbReference type="EMBL" id="JALJOR010000004">
    <property type="protein sequence ID" value="KAK9818393.1"/>
    <property type="molecule type" value="Genomic_DNA"/>
</dbReference>
<dbReference type="Pfam" id="PF01135">
    <property type="entry name" value="PCMT"/>
    <property type="match status" value="1"/>
</dbReference>